<dbReference type="AlphaFoldDB" id="A0A388JRJ4"/>
<gene>
    <name evidence="4" type="ORF">CBR_g5574</name>
</gene>
<dbReference type="PROSITE" id="PS50158">
    <property type="entry name" value="ZF_CCHC"/>
    <property type="match status" value="1"/>
</dbReference>
<dbReference type="Proteomes" id="UP000265515">
    <property type="component" value="Unassembled WGS sequence"/>
</dbReference>
<feature type="compositionally biased region" description="Basic and acidic residues" evidence="2">
    <location>
        <begin position="233"/>
        <end position="250"/>
    </location>
</feature>
<evidence type="ECO:0000256" key="1">
    <source>
        <dbReference type="PROSITE-ProRule" id="PRU00047"/>
    </source>
</evidence>
<evidence type="ECO:0000256" key="2">
    <source>
        <dbReference type="SAM" id="MobiDB-lite"/>
    </source>
</evidence>
<dbReference type="SMART" id="SM00343">
    <property type="entry name" value="ZnF_C2HC"/>
    <property type="match status" value="1"/>
</dbReference>
<feature type="compositionally biased region" description="Basic residues" evidence="2">
    <location>
        <begin position="217"/>
        <end position="232"/>
    </location>
</feature>
<feature type="compositionally biased region" description="Basic and acidic residues" evidence="2">
    <location>
        <begin position="204"/>
        <end position="216"/>
    </location>
</feature>
<dbReference type="Pfam" id="PF00098">
    <property type="entry name" value="zf-CCHC"/>
    <property type="match status" value="1"/>
</dbReference>
<organism evidence="4 5">
    <name type="scientific">Chara braunii</name>
    <name type="common">Braun's stonewort</name>
    <dbReference type="NCBI Taxonomy" id="69332"/>
    <lineage>
        <taxon>Eukaryota</taxon>
        <taxon>Viridiplantae</taxon>
        <taxon>Streptophyta</taxon>
        <taxon>Charophyceae</taxon>
        <taxon>Charales</taxon>
        <taxon>Characeae</taxon>
        <taxon>Chara</taxon>
    </lineage>
</organism>
<keyword evidence="1" id="KW-0862">Zinc</keyword>
<name>A0A388JRJ4_CHABU</name>
<evidence type="ECO:0000313" key="5">
    <source>
        <dbReference type="Proteomes" id="UP000265515"/>
    </source>
</evidence>
<keyword evidence="1" id="KW-0863">Zinc-finger</keyword>
<feature type="compositionally biased region" description="Basic and acidic residues" evidence="2">
    <location>
        <begin position="150"/>
        <end position="167"/>
    </location>
</feature>
<proteinExistence type="predicted"/>
<sequence length="844" mass="95624">MTGATEAQGRRVYDTAAAFLILQRSPPDCISDSIGGGLGGRQSIICYTCGKPGHYSRDCWTKRGKSDDSELDGMRQYYRQVLQERREAEERRREEEHRRIQEENERRREQDLMCRTEEMRLQLEAGLEEKWRNQTRKAEEAAAAAKVRAEEAKARADEARARVDGTKKRSVSKTDTLARSSRKRTRLRFSSSSESEGETTESSESDRSDSEEELRRAIKRLKEKKKAKKTKEKAKGMKEKERGKEKEKIPVKNGNHTTERGESSRQRARCNYRKEDDALRNANDIGAGFEERSPPRTGGLRFGVPYNNNEQQGEEPKTPMENGHKGLAAKCFREGIIDYCLSTQKILSSKKVFLLRKICQKKGIRYTKKPEIIDVLAREQVMLAYEGFEENEGTEDDSEQATDGGRNHPHSQYANVKEQACTCRGSGLPTIGGHVMTRVSDLSDIPDFVRNAKNVTCNTQEKCDEYCTQAILVATNHLNSRPEEVTVPMGGFLNGSNETGENGAWSEAAVASWAKRFSGFVLAPIDRNQGDTAMLCPILYRHAFGKVFAWNADYARVEAGEKEVLMEARRHFEGEGLQRVAEWKKDGRIGRAYVIPKDKDLTRWRPIAPATGDPAGQAKKRLARALHYLMKMFPAKQSFYLNSIQELPARLQATTKRLTEAQCTRAEGRCYDIKDMFTRIPHAAVRKAVWQLLVWYANREWKQVKVSRRGKMCVLSKTCKKTDGYAGINFKLMLGMVNFDLKHAYITCGEEIRRQVAGIPMGKSTSPVQATITCAMAEFNFLSGLGSDRRLIGGWRIVDDITVIVGRRPEGGEVDKEQGDRLFQALESSYDNNLHLIKKDESKD</sequence>
<evidence type="ECO:0000313" key="4">
    <source>
        <dbReference type="EMBL" id="GBG60397.1"/>
    </source>
</evidence>
<dbReference type="SUPFAM" id="SSF57756">
    <property type="entry name" value="Retrovirus zinc finger-like domains"/>
    <property type="match status" value="1"/>
</dbReference>
<accession>A0A388JRJ4</accession>
<feature type="region of interest" description="Disordered" evidence="2">
    <location>
        <begin position="85"/>
        <end position="108"/>
    </location>
</feature>
<dbReference type="EMBL" id="BFEA01000011">
    <property type="protein sequence ID" value="GBG60397.1"/>
    <property type="molecule type" value="Genomic_DNA"/>
</dbReference>
<keyword evidence="5" id="KW-1185">Reference proteome</keyword>
<protein>
    <recommendedName>
        <fullName evidence="3">CCHC-type domain-containing protein</fullName>
    </recommendedName>
</protein>
<dbReference type="GO" id="GO:0003676">
    <property type="term" value="F:nucleic acid binding"/>
    <property type="evidence" value="ECO:0007669"/>
    <property type="project" value="InterPro"/>
</dbReference>
<dbReference type="Gramene" id="GBG60397">
    <property type="protein sequence ID" value="GBG60397"/>
    <property type="gene ID" value="CBR_g5574"/>
</dbReference>
<feature type="compositionally biased region" description="Acidic residues" evidence="2">
    <location>
        <begin position="388"/>
        <end position="400"/>
    </location>
</feature>
<dbReference type="Gene3D" id="4.10.60.10">
    <property type="entry name" value="Zinc finger, CCHC-type"/>
    <property type="match status" value="1"/>
</dbReference>
<dbReference type="InterPro" id="IPR001878">
    <property type="entry name" value="Znf_CCHC"/>
</dbReference>
<feature type="region of interest" description="Disordered" evidence="2">
    <location>
        <begin position="150"/>
        <end position="275"/>
    </location>
</feature>
<dbReference type="InterPro" id="IPR036875">
    <property type="entry name" value="Znf_CCHC_sf"/>
</dbReference>
<reference evidence="4 5" key="1">
    <citation type="journal article" date="2018" name="Cell">
        <title>The Chara Genome: Secondary Complexity and Implications for Plant Terrestrialization.</title>
        <authorList>
            <person name="Nishiyama T."/>
            <person name="Sakayama H."/>
            <person name="Vries J.D."/>
            <person name="Buschmann H."/>
            <person name="Saint-Marcoux D."/>
            <person name="Ullrich K.K."/>
            <person name="Haas F.B."/>
            <person name="Vanderstraeten L."/>
            <person name="Becker D."/>
            <person name="Lang D."/>
            <person name="Vosolsobe S."/>
            <person name="Rombauts S."/>
            <person name="Wilhelmsson P.K.I."/>
            <person name="Janitza P."/>
            <person name="Kern R."/>
            <person name="Heyl A."/>
            <person name="Rumpler F."/>
            <person name="Villalobos L.I.A.C."/>
            <person name="Clay J.M."/>
            <person name="Skokan R."/>
            <person name="Toyoda A."/>
            <person name="Suzuki Y."/>
            <person name="Kagoshima H."/>
            <person name="Schijlen E."/>
            <person name="Tajeshwar N."/>
            <person name="Catarino B."/>
            <person name="Hetherington A.J."/>
            <person name="Saltykova A."/>
            <person name="Bonnot C."/>
            <person name="Breuninger H."/>
            <person name="Symeonidi A."/>
            <person name="Radhakrishnan G.V."/>
            <person name="Van Nieuwerburgh F."/>
            <person name="Deforce D."/>
            <person name="Chang C."/>
            <person name="Karol K.G."/>
            <person name="Hedrich R."/>
            <person name="Ulvskov P."/>
            <person name="Glockner G."/>
            <person name="Delwiche C.F."/>
            <person name="Petrasek J."/>
            <person name="Van de Peer Y."/>
            <person name="Friml J."/>
            <person name="Beilby M."/>
            <person name="Dolan L."/>
            <person name="Kohara Y."/>
            <person name="Sugano S."/>
            <person name="Fujiyama A."/>
            <person name="Delaux P.-M."/>
            <person name="Quint M."/>
            <person name="TheiBen G."/>
            <person name="Hagemann M."/>
            <person name="Harholt J."/>
            <person name="Dunand C."/>
            <person name="Zachgo S."/>
            <person name="Langdale J."/>
            <person name="Maumus F."/>
            <person name="Straeten D.V.D."/>
            <person name="Gould S.B."/>
            <person name="Rensing S.A."/>
        </authorList>
    </citation>
    <scope>NUCLEOTIDE SEQUENCE [LARGE SCALE GENOMIC DNA]</scope>
    <source>
        <strain evidence="4 5">S276</strain>
    </source>
</reference>
<keyword evidence="1" id="KW-0479">Metal-binding</keyword>
<feature type="region of interest" description="Disordered" evidence="2">
    <location>
        <begin position="388"/>
        <end position="411"/>
    </location>
</feature>
<comment type="caution">
    <text evidence="4">The sequence shown here is derived from an EMBL/GenBank/DDBJ whole genome shotgun (WGS) entry which is preliminary data.</text>
</comment>
<feature type="domain" description="CCHC-type" evidence="3">
    <location>
        <begin position="46"/>
        <end position="59"/>
    </location>
</feature>
<dbReference type="GO" id="GO:0008270">
    <property type="term" value="F:zinc ion binding"/>
    <property type="evidence" value="ECO:0007669"/>
    <property type="project" value="UniProtKB-KW"/>
</dbReference>
<evidence type="ECO:0000259" key="3">
    <source>
        <dbReference type="PROSITE" id="PS50158"/>
    </source>
</evidence>